<accession>A0ABT7E0C3</accession>
<protein>
    <submittedName>
        <fullName evidence="1">Uncharacterized protein</fullName>
    </submittedName>
</protein>
<dbReference type="RefSeq" id="WP_284102077.1">
    <property type="nucleotide sequence ID" value="NZ_JARRAF010000024.1"/>
</dbReference>
<proteinExistence type="predicted"/>
<keyword evidence="2" id="KW-1185">Reference proteome</keyword>
<evidence type="ECO:0000313" key="2">
    <source>
        <dbReference type="Proteomes" id="UP001172778"/>
    </source>
</evidence>
<organism evidence="1 2">
    <name type="scientific">Parachitinimonas caeni</name>
    <dbReference type="NCBI Taxonomy" id="3031301"/>
    <lineage>
        <taxon>Bacteria</taxon>
        <taxon>Pseudomonadati</taxon>
        <taxon>Pseudomonadota</taxon>
        <taxon>Betaproteobacteria</taxon>
        <taxon>Neisseriales</taxon>
        <taxon>Chitinibacteraceae</taxon>
        <taxon>Parachitinimonas</taxon>
    </lineage>
</organism>
<dbReference type="Proteomes" id="UP001172778">
    <property type="component" value="Unassembled WGS sequence"/>
</dbReference>
<reference evidence="1" key="1">
    <citation type="submission" date="2023-03" db="EMBL/GenBank/DDBJ databases">
        <title>Chitinimonas shenzhenensis gen. nov., sp. nov., a novel member of family Burkholderiaceae isolated from activated sludge collected in Shen Zhen, China.</title>
        <authorList>
            <person name="Wang X."/>
        </authorList>
    </citation>
    <scope>NUCLEOTIDE SEQUENCE</scope>
    <source>
        <strain evidence="1">DQS-5</strain>
    </source>
</reference>
<evidence type="ECO:0000313" key="1">
    <source>
        <dbReference type="EMBL" id="MDK2125764.1"/>
    </source>
</evidence>
<sequence>MPNDFEIAVSKLKGAEEAAAAAHPGSCSHAVWAVIKEYVPDQPYMTANALVHFLEGSPKWKLVQPAELAGLANQGILVVGGKTESGNGHVIAVYPGEMKPAGGYSYTKDGKTIKMPPRGLYARAMSTSLGGWAGAKSVGDKTVWDSWANDAKFKQVKFWRYDPEGK</sequence>
<gene>
    <name evidence="1" type="ORF">PZA18_17055</name>
</gene>
<dbReference type="EMBL" id="JARRAF010000024">
    <property type="protein sequence ID" value="MDK2125764.1"/>
    <property type="molecule type" value="Genomic_DNA"/>
</dbReference>
<name>A0ABT7E0C3_9NEIS</name>
<comment type="caution">
    <text evidence="1">The sequence shown here is derived from an EMBL/GenBank/DDBJ whole genome shotgun (WGS) entry which is preliminary data.</text>
</comment>
<dbReference type="Gene3D" id="3.90.1720.10">
    <property type="entry name" value="endopeptidase domain like (from Nostoc punctiforme)"/>
    <property type="match status" value="1"/>
</dbReference>